<keyword evidence="4" id="KW-0648">Protein biosynthesis</keyword>
<keyword evidence="4" id="KW-0408">Iron</keyword>
<dbReference type="Pfam" id="PF01327">
    <property type="entry name" value="Pep_deformylase"/>
    <property type="match status" value="1"/>
</dbReference>
<protein>
    <recommendedName>
        <fullName evidence="4">Peptide deformylase</fullName>
        <shortName evidence="4">PDF</shortName>
        <ecNumber evidence="4">3.5.1.88</ecNumber>
    </recommendedName>
    <alternativeName>
        <fullName evidence="4">Polypeptide deformylase</fullName>
    </alternativeName>
</protein>
<proteinExistence type="inferred from homology"/>
<dbReference type="CDD" id="cd00487">
    <property type="entry name" value="Pep_deformylase"/>
    <property type="match status" value="1"/>
</dbReference>
<feature type="binding site" evidence="4">
    <location>
        <position position="101"/>
    </location>
    <ligand>
        <name>Fe cation</name>
        <dbReference type="ChEBI" id="CHEBI:24875"/>
    </ligand>
</feature>
<reference evidence="5" key="1">
    <citation type="submission" date="2020-01" db="EMBL/GenBank/DDBJ databases">
        <authorList>
            <person name="Meier V. D."/>
            <person name="Meier V D."/>
        </authorList>
    </citation>
    <scope>NUCLEOTIDE SEQUENCE</scope>
    <source>
        <strain evidence="5">HLG_WM_MAG_10</strain>
    </source>
</reference>
<dbReference type="NCBIfam" id="TIGR00079">
    <property type="entry name" value="pept_deformyl"/>
    <property type="match status" value="1"/>
</dbReference>
<dbReference type="GO" id="GO:0042586">
    <property type="term" value="F:peptide deformylase activity"/>
    <property type="evidence" value="ECO:0007669"/>
    <property type="project" value="UniProtKB-UniRule"/>
</dbReference>
<evidence type="ECO:0000256" key="3">
    <source>
        <dbReference type="ARBA" id="ARBA00022801"/>
    </source>
</evidence>
<accession>A0A6S6U2P5</accession>
<gene>
    <name evidence="4" type="primary">def</name>
    <name evidence="5" type="ORF">HELGO_WM48761</name>
</gene>
<comment type="function">
    <text evidence="4">Removes the formyl group from the N-terminal Met of newly synthesized proteins. Requires at least a dipeptide for an efficient rate of reaction. N-terminal L-methionine is a prerequisite for activity but the enzyme has broad specificity at other positions.</text>
</comment>
<comment type="cofactor">
    <cofactor evidence="4">
        <name>Fe(2+)</name>
        <dbReference type="ChEBI" id="CHEBI:29033"/>
    </cofactor>
    <text evidence="4">Binds 1 Fe(2+) ion.</text>
</comment>
<comment type="similarity">
    <text evidence="1 4">Belongs to the polypeptide deformylase family.</text>
</comment>
<dbReference type="InterPro" id="IPR023635">
    <property type="entry name" value="Peptide_deformylase"/>
</dbReference>
<dbReference type="NCBIfam" id="NF001159">
    <property type="entry name" value="PRK00150.1-3"/>
    <property type="match status" value="1"/>
</dbReference>
<dbReference type="EMBL" id="CACVAQ010000347">
    <property type="protein sequence ID" value="CAA6824577.1"/>
    <property type="molecule type" value="Genomic_DNA"/>
</dbReference>
<evidence type="ECO:0000256" key="2">
    <source>
        <dbReference type="ARBA" id="ARBA00022723"/>
    </source>
</evidence>
<keyword evidence="2 4" id="KW-0479">Metal-binding</keyword>
<dbReference type="HAMAP" id="MF_00163">
    <property type="entry name" value="Pep_deformylase"/>
    <property type="match status" value="1"/>
</dbReference>
<evidence type="ECO:0000256" key="4">
    <source>
        <dbReference type="HAMAP-Rule" id="MF_00163"/>
    </source>
</evidence>
<evidence type="ECO:0000256" key="1">
    <source>
        <dbReference type="ARBA" id="ARBA00010759"/>
    </source>
</evidence>
<dbReference type="SUPFAM" id="SSF56420">
    <property type="entry name" value="Peptide deformylase"/>
    <property type="match status" value="1"/>
</dbReference>
<dbReference type="GO" id="GO:0006412">
    <property type="term" value="P:translation"/>
    <property type="evidence" value="ECO:0007669"/>
    <property type="project" value="UniProtKB-UniRule"/>
</dbReference>
<dbReference type="InterPro" id="IPR036821">
    <property type="entry name" value="Peptide_deformylase_sf"/>
</dbReference>
<keyword evidence="3 4" id="KW-0378">Hydrolase</keyword>
<dbReference type="PANTHER" id="PTHR10458">
    <property type="entry name" value="PEPTIDE DEFORMYLASE"/>
    <property type="match status" value="1"/>
</dbReference>
<organism evidence="5">
    <name type="scientific">uncultured Aureispira sp</name>
    <dbReference type="NCBI Taxonomy" id="1331704"/>
    <lineage>
        <taxon>Bacteria</taxon>
        <taxon>Pseudomonadati</taxon>
        <taxon>Bacteroidota</taxon>
        <taxon>Saprospiria</taxon>
        <taxon>Saprospirales</taxon>
        <taxon>Saprospiraceae</taxon>
        <taxon>Aureispira</taxon>
        <taxon>environmental samples</taxon>
    </lineage>
</organism>
<feature type="binding site" evidence="4">
    <location>
        <position position="143"/>
    </location>
    <ligand>
        <name>Fe cation</name>
        <dbReference type="ChEBI" id="CHEBI:24875"/>
    </ligand>
</feature>
<dbReference type="AlphaFoldDB" id="A0A6S6U2P5"/>
<dbReference type="PRINTS" id="PR01576">
    <property type="entry name" value="PDEFORMYLASE"/>
</dbReference>
<dbReference type="GO" id="GO:0046872">
    <property type="term" value="F:metal ion binding"/>
    <property type="evidence" value="ECO:0007669"/>
    <property type="project" value="UniProtKB-KW"/>
</dbReference>
<evidence type="ECO:0000313" key="5">
    <source>
        <dbReference type="EMBL" id="CAA6824577.1"/>
    </source>
</evidence>
<dbReference type="EC" id="3.5.1.88" evidence="4"/>
<name>A0A6S6U2P5_9BACT</name>
<dbReference type="PIRSF" id="PIRSF004749">
    <property type="entry name" value="Pep_def"/>
    <property type="match status" value="1"/>
</dbReference>
<dbReference type="Gene3D" id="3.90.45.10">
    <property type="entry name" value="Peptide deformylase"/>
    <property type="match status" value="1"/>
</dbReference>
<feature type="active site" evidence="4">
    <location>
        <position position="144"/>
    </location>
</feature>
<sequence length="188" mass="22188">MKLPIYAYGHPILRKETDEIDENYPDLEKLLKDMFETMYNSKGMGLAAPQIGRNIRLFMVDTEQLDSDDREEEAEEYIKEVFINPIILDESGKNWEYEEGCLSIPDVRGSVSRKPKVRIEYYDANFELQDKIFDGITARVIQHEYDHLEGVLFVDLLKPLKKRFVKKRLEKIKKGQIEAGYKLVFYRK</sequence>
<comment type="catalytic activity">
    <reaction evidence="4">
        <text>N-terminal N-formyl-L-methionyl-[peptide] + H2O = N-terminal L-methionyl-[peptide] + formate</text>
        <dbReference type="Rhea" id="RHEA:24420"/>
        <dbReference type="Rhea" id="RHEA-COMP:10639"/>
        <dbReference type="Rhea" id="RHEA-COMP:10640"/>
        <dbReference type="ChEBI" id="CHEBI:15377"/>
        <dbReference type="ChEBI" id="CHEBI:15740"/>
        <dbReference type="ChEBI" id="CHEBI:49298"/>
        <dbReference type="ChEBI" id="CHEBI:64731"/>
        <dbReference type="EC" id="3.5.1.88"/>
    </reaction>
</comment>
<feature type="binding site" evidence="4">
    <location>
        <position position="147"/>
    </location>
    <ligand>
        <name>Fe cation</name>
        <dbReference type="ChEBI" id="CHEBI:24875"/>
    </ligand>
</feature>
<dbReference type="PANTHER" id="PTHR10458:SF22">
    <property type="entry name" value="PEPTIDE DEFORMYLASE"/>
    <property type="match status" value="1"/>
</dbReference>